<keyword evidence="2" id="KW-1185">Reference proteome</keyword>
<reference evidence="1" key="1">
    <citation type="submission" date="2016-08" db="EMBL/GenBank/DDBJ databases">
        <authorList>
            <person name="Ngugi D.K."/>
            <person name="Miyake S."/>
            <person name="Stingl U."/>
        </authorList>
    </citation>
    <scope>NUCLEOTIDE SEQUENCE</scope>
    <source>
        <strain evidence="1">SCG-B11WGA-EpuloA1</strain>
    </source>
</reference>
<sequence>MNGIQLLNLISTSNINVISVNYLHVNKTIYFTNYQILGTIFYFFNENEGVSLDLTHYETHNVQNNVLNIKLSKLYQERFIQLFDDSDEHIGQLSFSGFNLMSMRYHKLNAMELMINDKDYVLHVSQIVLNSAGVMIYLEPDQLSVIVPMYMIEEIYSIDTYKIIMRTL</sequence>
<accession>A0ACC8XFF5</accession>
<proteinExistence type="predicted"/>
<comment type="caution">
    <text evidence="1">The sequence shown here is derived from an EMBL/GenBank/DDBJ whole genome shotgun (WGS) entry which is preliminary data.</text>
</comment>
<evidence type="ECO:0000313" key="2">
    <source>
        <dbReference type="Proteomes" id="UP000188605"/>
    </source>
</evidence>
<evidence type="ECO:0000313" key="1">
    <source>
        <dbReference type="EMBL" id="ONI42114.1"/>
    </source>
</evidence>
<dbReference type="EMBL" id="LJDB01000021">
    <property type="protein sequence ID" value="ONI42114.1"/>
    <property type="molecule type" value="Genomic_DNA"/>
</dbReference>
<dbReference type="Proteomes" id="UP000188605">
    <property type="component" value="Unassembled WGS sequence"/>
</dbReference>
<protein>
    <submittedName>
        <fullName evidence="1">Uncharacterized protein</fullName>
    </submittedName>
</protein>
<gene>
    <name evidence="1" type="ORF">AN396_02490</name>
</gene>
<organism evidence="1 2">
    <name type="scientific">Candidatus Epulonipiscium fishelsonii</name>
    <dbReference type="NCBI Taxonomy" id="77094"/>
    <lineage>
        <taxon>Bacteria</taxon>
        <taxon>Bacillati</taxon>
        <taxon>Bacillota</taxon>
        <taxon>Clostridia</taxon>
        <taxon>Lachnospirales</taxon>
        <taxon>Lachnospiraceae</taxon>
        <taxon>Candidatus Epulonipiscium</taxon>
    </lineage>
</organism>
<name>A0ACC8XFF5_9FIRM</name>